<dbReference type="SUPFAM" id="SSF51161">
    <property type="entry name" value="Trimeric LpxA-like enzymes"/>
    <property type="match status" value="1"/>
</dbReference>
<evidence type="ECO:0008006" key="3">
    <source>
        <dbReference type="Google" id="ProtNLM"/>
    </source>
</evidence>
<dbReference type="PANTHER" id="PTHR43300">
    <property type="entry name" value="ACETYLTRANSFERASE"/>
    <property type="match status" value="1"/>
</dbReference>
<organism evidence="1 2">
    <name type="scientific">Aminipila terrae</name>
    <dbReference type="NCBI Taxonomy" id="2697030"/>
    <lineage>
        <taxon>Bacteria</taxon>
        <taxon>Bacillati</taxon>
        <taxon>Bacillota</taxon>
        <taxon>Clostridia</taxon>
        <taxon>Peptostreptococcales</taxon>
        <taxon>Anaerovoracaceae</taxon>
        <taxon>Aminipila</taxon>
    </lineage>
</organism>
<dbReference type="KEGG" id="amic:Ami3637_05720"/>
<dbReference type="Gene3D" id="2.160.10.10">
    <property type="entry name" value="Hexapeptide repeat proteins"/>
    <property type="match status" value="1"/>
</dbReference>
<sequence length="331" mass="38149">MPNQLRNSVLYQWNDENNYKHLKGFPIMYIDKFSYVSNSSIRTGVGEPDFPNQSYAIHVGAFCSIARFLTFEINENHDYLSVTTGVCDLIKSPQMRVKTKGSVLIQNDVWIGQSCTILGGVTIHNGAVIGSNSVVTKDVPPYSIVGGNPARIIKYRFDEETIKKLLAIQWWNWDNEQLSLRKKWFSANVSDFIDKFYPEALTNFPKYNIDLPEYKLKYLFFPDFSEPFPIWEHVILEFCNTFKEMSDTCLILFIDQNEDSSEKLCKVEKLVKHIDSNCGIYVHCGSIQDEQAIFRHVNYYITSRGHKTIYRTCLADLNNIPIISGVDIPIF</sequence>
<evidence type="ECO:0000313" key="2">
    <source>
        <dbReference type="Proteomes" id="UP000463883"/>
    </source>
</evidence>
<dbReference type="InterPro" id="IPR011004">
    <property type="entry name" value="Trimer_LpxA-like_sf"/>
</dbReference>
<dbReference type="EMBL" id="CP047591">
    <property type="protein sequence ID" value="QHI73914.1"/>
    <property type="molecule type" value="Genomic_DNA"/>
</dbReference>
<dbReference type="InterPro" id="IPR050179">
    <property type="entry name" value="Trans_hexapeptide_repeat"/>
</dbReference>
<evidence type="ECO:0000313" key="1">
    <source>
        <dbReference type="EMBL" id="QHI73914.1"/>
    </source>
</evidence>
<dbReference type="AlphaFoldDB" id="A0A6P1MML2"/>
<dbReference type="InterPro" id="IPR001451">
    <property type="entry name" value="Hexapep"/>
</dbReference>
<keyword evidence="2" id="KW-1185">Reference proteome</keyword>
<accession>A0A6P1MML2</accession>
<dbReference type="Pfam" id="PF00132">
    <property type="entry name" value="Hexapep"/>
    <property type="match status" value="1"/>
</dbReference>
<protein>
    <recommendedName>
        <fullName evidence="3">CatB-related O-acetyltransferase</fullName>
    </recommendedName>
</protein>
<reference evidence="1 2" key="1">
    <citation type="submission" date="2020-01" db="EMBL/GenBank/DDBJ databases">
        <title>Genomic analysis of Aminipila sp. CBA3637.</title>
        <authorList>
            <person name="Kim Y.B."/>
            <person name="Roh S.W."/>
        </authorList>
    </citation>
    <scope>NUCLEOTIDE SEQUENCE [LARGE SCALE GENOMIC DNA]</scope>
    <source>
        <strain evidence="1 2">CBA3637</strain>
    </source>
</reference>
<gene>
    <name evidence="1" type="ORF">Ami3637_05720</name>
</gene>
<dbReference type="PANTHER" id="PTHR43300:SF11">
    <property type="entry name" value="ACETYLTRANSFERASE RV3034C-RELATED"/>
    <property type="match status" value="1"/>
</dbReference>
<proteinExistence type="predicted"/>
<name>A0A6P1MML2_9FIRM</name>
<dbReference type="CDD" id="cd03349">
    <property type="entry name" value="LbH_XAT"/>
    <property type="match status" value="1"/>
</dbReference>
<dbReference type="Proteomes" id="UP000463883">
    <property type="component" value="Chromosome"/>
</dbReference>